<reference evidence="1 2" key="2">
    <citation type="submission" date="2013-03" db="EMBL/GenBank/DDBJ databases">
        <title>Diversity in Clostridium botulinum.</title>
        <authorList>
            <person name="Timme R.E."/>
            <person name="Allard M."/>
            <person name="Luo Y."/>
            <person name="Strain E."/>
            <person name="Gonzalez-Escalona N."/>
            <person name="Brown E."/>
        </authorList>
    </citation>
    <scope>NUCLEOTIDE SEQUENCE [LARGE SCALE GENOMIC DNA]</scope>
    <source>
        <strain evidence="1 2">CFSAN001627</strain>
    </source>
</reference>
<evidence type="ECO:0000313" key="2">
    <source>
        <dbReference type="Proteomes" id="UP000011944"/>
    </source>
</evidence>
<evidence type="ECO:0000313" key="1">
    <source>
        <dbReference type="EMBL" id="EKN41002.1"/>
    </source>
</evidence>
<dbReference type="InterPro" id="IPR036868">
    <property type="entry name" value="TusA-like_sf"/>
</dbReference>
<protein>
    <submittedName>
        <fullName evidence="1">Uncharacterized protein</fullName>
    </submittedName>
</protein>
<sequence>MKKSNGGTVMEVKDLDCLYEPCPIPLVRASQELKK</sequence>
<proteinExistence type="predicted"/>
<name>M1ZPK1_CLOBO</name>
<gene>
    <name evidence="1" type="ORF">CFSAN001627_15923</name>
</gene>
<dbReference type="AlphaFoldDB" id="M1ZPK1"/>
<dbReference type="SUPFAM" id="SSF64307">
    <property type="entry name" value="SirA-like"/>
    <property type="match status" value="1"/>
</dbReference>
<dbReference type="Proteomes" id="UP000011944">
    <property type="component" value="Unassembled WGS sequence"/>
</dbReference>
<accession>M1ZPK1</accession>
<comment type="caution">
    <text evidence="1">The sequence shown here is derived from an EMBL/GenBank/DDBJ whole genome shotgun (WGS) entry which is preliminary data.</text>
</comment>
<reference evidence="1 2" key="1">
    <citation type="submission" date="2012-10" db="EMBL/GenBank/DDBJ databases">
        <authorList>
            <person name="Strain E.A."/>
            <person name="Brown E."/>
            <person name="Allard M.W."/>
            <person name="Gonzalez-Escalona N."/>
            <person name="Timme R."/>
        </authorList>
    </citation>
    <scope>NUCLEOTIDE SEQUENCE [LARGE SCALE GENOMIC DNA]</scope>
    <source>
        <strain evidence="1 2">CFSAN001627</strain>
    </source>
</reference>
<dbReference type="EMBL" id="AMXI01000974">
    <property type="protein sequence ID" value="EKN41002.1"/>
    <property type="molecule type" value="Genomic_DNA"/>
</dbReference>
<organism evidence="1 2">
    <name type="scientific">Clostridium botulinum CFSAN001627</name>
    <dbReference type="NCBI Taxonomy" id="1232189"/>
    <lineage>
        <taxon>Bacteria</taxon>
        <taxon>Bacillati</taxon>
        <taxon>Bacillota</taxon>
        <taxon>Clostridia</taxon>
        <taxon>Eubacteriales</taxon>
        <taxon>Clostridiaceae</taxon>
        <taxon>Clostridium</taxon>
    </lineage>
</organism>